<name>A0ABQ1H1R7_9BACL</name>
<evidence type="ECO:0000256" key="1">
    <source>
        <dbReference type="SAM" id="MobiDB-lite"/>
    </source>
</evidence>
<dbReference type="Proteomes" id="UP000617979">
    <property type="component" value="Unassembled WGS sequence"/>
</dbReference>
<accession>A0ABQ1H1R7</accession>
<protein>
    <submittedName>
        <fullName evidence="3">Uncharacterized protein</fullName>
    </submittedName>
</protein>
<gene>
    <name evidence="3" type="ORF">GCM10007416_31270</name>
</gene>
<organism evidence="3 4">
    <name type="scientific">Kroppenstedtia guangzhouensis</name>
    <dbReference type="NCBI Taxonomy" id="1274356"/>
    <lineage>
        <taxon>Bacteria</taxon>
        <taxon>Bacillati</taxon>
        <taxon>Bacillota</taxon>
        <taxon>Bacilli</taxon>
        <taxon>Bacillales</taxon>
        <taxon>Thermoactinomycetaceae</taxon>
        <taxon>Kroppenstedtia</taxon>
    </lineage>
</organism>
<keyword evidence="4" id="KW-1185">Reference proteome</keyword>
<evidence type="ECO:0000256" key="2">
    <source>
        <dbReference type="SAM" id="SignalP"/>
    </source>
</evidence>
<feature type="compositionally biased region" description="Basic and acidic residues" evidence="1">
    <location>
        <begin position="140"/>
        <end position="153"/>
    </location>
</feature>
<feature type="compositionally biased region" description="Acidic residues" evidence="1">
    <location>
        <begin position="176"/>
        <end position="194"/>
    </location>
</feature>
<feature type="compositionally biased region" description="Basic and acidic residues" evidence="1">
    <location>
        <begin position="67"/>
        <end position="99"/>
    </location>
</feature>
<sequence>MRVKFYRTRKLRKAALFSFVSTLMVSGFVTLPVAQAPQGHSWSSREKVAGGSTVSDDQFAKKRVRLSQKEDLGDSHHKKEEAPADRKPDDRLAKLDSPERSPSGAVPIYRTTQPQTSQPAKKNKPDKARTDPTQPGIPPGKDEPVPDDSKPDDGAEPEEPPSNEPHPIPPGGDTPPDPEEPEPEPPGEEPEEPEQGNGDHSKPECFFKPVPGDGKTME</sequence>
<evidence type="ECO:0000313" key="3">
    <source>
        <dbReference type="EMBL" id="GGA55810.1"/>
    </source>
</evidence>
<comment type="caution">
    <text evidence="3">The sequence shown here is derived from an EMBL/GenBank/DDBJ whole genome shotgun (WGS) entry which is preliminary data.</text>
</comment>
<feature type="compositionally biased region" description="Polar residues" evidence="1">
    <location>
        <begin position="110"/>
        <end position="120"/>
    </location>
</feature>
<dbReference type="EMBL" id="BMEX01000019">
    <property type="protein sequence ID" value="GGA55810.1"/>
    <property type="molecule type" value="Genomic_DNA"/>
</dbReference>
<dbReference type="RefSeq" id="WP_188433449.1">
    <property type="nucleotide sequence ID" value="NZ_BMEX01000019.1"/>
</dbReference>
<evidence type="ECO:0000313" key="4">
    <source>
        <dbReference type="Proteomes" id="UP000617979"/>
    </source>
</evidence>
<feature type="signal peptide" evidence="2">
    <location>
        <begin position="1"/>
        <end position="26"/>
    </location>
</feature>
<feature type="region of interest" description="Disordered" evidence="1">
    <location>
        <begin position="36"/>
        <end position="218"/>
    </location>
</feature>
<feature type="compositionally biased region" description="Pro residues" evidence="1">
    <location>
        <begin position="162"/>
        <end position="175"/>
    </location>
</feature>
<feature type="chain" id="PRO_5045041294" evidence="2">
    <location>
        <begin position="27"/>
        <end position="218"/>
    </location>
</feature>
<proteinExistence type="predicted"/>
<reference evidence="4" key="1">
    <citation type="journal article" date="2019" name="Int. J. Syst. Evol. Microbiol.">
        <title>The Global Catalogue of Microorganisms (GCM) 10K type strain sequencing project: providing services to taxonomists for standard genome sequencing and annotation.</title>
        <authorList>
            <consortium name="The Broad Institute Genomics Platform"/>
            <consortium name="The Broad Institute Genome Sequencing Center for Infectious Disease"/>
            <person name="Wu L."/>
            <person name="Ma J."/>
        </authorList>
    </citation>
    <scope>NUCLEOTIDE SEQUENCE [LARGE SCALE GENOMIC DNA]</scope>
    <source>
        <strain evidence="4">CGMCC 1.12404</strain>
    </source>
</reference>
<keyword evidence="2" id="KW-0732">Signal</keyword>